<protein>
    <submittedName>
        <fullName evidence="6">TlpA disulfide reductase family protein</fullName>
    </submittedName>
</protein>
<evidence type="ECO:0000313" key="7">
    <source>
        <dbReference type="Proteomes" id="UP001501410"/>
    </source>
</evidence>
<keyword evidence="7" id="KW-1185">Reference proteome</keyword>
<dbReference type="InterPro" id="IPR036249">
    <property type="entry name" value="Thioredoxin-like_sf"/>
</dbReference>
<reference evidence="7" key="1">
    <citation type="journal article" date="2019" name="Int. J. Syst. Evol. Microbiol.">
        <title>The Global Catalogue of Microorganisms (GCM) 10K type strain sequencing project: providing services to taxonomists for standard genome sequencing and annotation.</title>
        <authorList>
            <consortium name="The Broad Institute Genomics Platform"/>
            <consortium name="The Broad Institute Genome Sequencing Center for Infectious Disease"/>
            <person name="Wu L."/>
            <person name="Ma J."/>
        </authorList>
    </citation>
    <scope>NUCLEOTIDE SEQUENCE [LARGE SCALE GENOMIC DNA]</scope>
    <source>
        <strain evidence="7">JCM 31921</strain>
    </source>
</reference>
<dbReference type="InterPro" id="IPR013766">
    <property type="entry name" value="Thioredoxin_domain"/>
</dbReference>
<evidence type="ECO:0000256" key="1">
    <source>
        <dbReference type="ARBA" id="ARBA00004196"/>
    </source>
</evidence>
<evidence type="ECO:0000256" key="3">
    <source>
        <dbReference type="ARBA" id="ARBA00023157"/>
    </source>
</evidence>
<dbReference type="SUPFAM" id="SSF52833">
    <property type="entry name" value="Thioredoxin-like"/>
    <property type="match status" value="1"/>
</dbReference>
<feature type="domain" description="Thioredoxin" evidence="5">
    <location>
        <begin position="226"/>
        <end position="364"/>
    </location>
</feature>
<organism evidence="6 7">
    <name type="scientific">Rurimicrobium arvi</name>
    <dbReference type="NCBI Taxonomy" id="2049916"/>
    <lineage>
        <taxon>Bacteria</taxon>
        <taxon>Pseudomonadati</taxon>
        <taxon>Bacteroidota</taxon>
        <taxon>Chitinophagia</taxon>
        <taxon>Chitinophagales</taxon>
        <taxon>Chitinophagaceae</taxon>
        <taxon>Rurimicrobium</taxon>
    </lineage>
</organism>
<dbReference type="PANTHER" id="PTHR42852:SF6">
    <property type="entry name" value="THIOL:DISULFIDE INTERCHANGE PROTEIN DSBE"/>
    <property type="match status" value="1"/>
</dbReference>
<name>A0ABP8MM46_9BACT</name>
<comment type="subcellular location">
    <subcellularLocation>
        <location evidence="1">Cell envelope</location>
    </subcellularLocation>
</comment>
<evidence type="ECO:0000259" key="5">
    <source>
        <dbReference type="PROSITE" id="PS51352"/>
    </source>
</evidence>
<evidence type="ECO:0000256" key="4">
    <source>
        <dbReference type="ARBA" id="ARBA00023284"/>
    </source>
</evidence>
<dbReference type="Pfam" id="PF14289">
    <property type="entry name" value="DUF4369"/>
    <property type="match status" value="1"/>
</dbReference>
<dbReference type="InterPro" id="IPR025380">
    <property type="entry name" value="DUF4369"/>
</dbReference>
<dbReference type="EMBL" id="BAABEZ010000004">
    <property type="protein sequence ID" value="GAA4451217.1"/>
    <property type="molecule type" value="Genomic_DNA"/>
</dbReference>
<sequence>MLFTACKKDKNKFLVVGEISNMPGKSVLLEEMDLVSNEIKVLDSASVDNKGHFELSGSGAEPGLYRLHFAGNQFILLSVFKENIKISGDWNALENYAVSGSPASESLKGFFANVRRHITDIQTMTLIMDSMRVRGNDSLLQKASVDMGNINLQLTQYIEHYADTTTFIPNALFSVQILNPSVEKPFLDGFATSLPKRFPNSQTVKNFVARYNKGITGGAEENESGPTDGAMAPEIAASTPDGKAVTLSSFKGKYVLVDFWASWCNPCRKENPNVVAAYKMFKDKNFAILGVSLDQDKEKWKMAIAQDGLEWTQISDLKGWESLAARDYNVNSIPANFLVDPTGKIIAHDLRGPDLENMLQEVLK</sequence>
<dbReference type="InterPro" id="IPR050553">
    <property type="entry name" value="Thioredoxin_ResA/DsbE_sf"/>
</dbReference>
<dbReference type="Gene3D" id="3.40.30.10">
    <property type="entry name" value="Glutaredoxin"/>
    <property type="match status" value="1"/>
</dbReference>
<evidence type="ECO:0000256" key="2">
    <source>
        <dbReference type="ARBA" id="ARBA00022748"/>
    </source>
</evidence>
<dbReference type="PROSITE" id="PS51352">
    <property type="entry name" value="THIOREDOXIN_2"/>
    <property type="match status" value="1"/>
</dbReference>
<comment type="caution">
    <text evidence="6">The sequence shown here is derived from an EMBL/GenBank/DDBJ whole genome shotgun (WGS) entry which is preliminary data.</text>
</comment>
<dbReference type="CDD" id="cd02966">
    <property type="entry name" value="TlpA_like_family"/>
    <property type="match status" value="1"/>
</dbReference>
<gene>
    <name evidence="6" type="ORF">GCM10023092_08490</name>
</gene>
<dbReference type="InterPro" id="IPR000866">
    <property type="entry name" value="AhpC/TSA"/>
</dbReference>
<keyword evidence="3" id="KW-1015">Disulfide bond</keyword>
<evidence type="ECO:0000313" key="6">
    <source>
        <dbReference type="EMBL" id="GAA4451217.1"/>
    </source>
</evidence>
<dbReference type="Pfam" id="PF00578">
    <property type="entry name" value="AhpC-TSA"/>
    <property type="match status" value="1"/>
</dbReference>
<dbReference type="Proteomes" id="UP001501410">
    <property type="component" value="Unassembled WGS sequence"/>
</dbReference>
<proteinExistence type="predicted"/>
<accession>A0ABP8MM46</accession>
<dbReference type="PANTHER" id="PTHR42852">
    <property type="entry name" value="THIOL:DISULFIDE INTERCHANGE PROTEIN DSBE"/>
    <property type="match status" value="1"/>
</dbReference>
<keyword evidence="4" id="KW-0676">Redox-active center</keyword>
<keyword evidence="2" id="KW-0201">Cytochrome c-type biogenesis</keyword>